<keyword evidence="2" id="KW-1185">Reference proteome</keyword>
<evidence type="ECO:0000313" key="2">
    <source>
        <dbReference type="Proteomes" id="UP001376459"/>
    </source>
</evidence>
<dbReference type="InterPro" id="IPR006944">
    <property type="entry name" value="Phage/GTA_portal"/>
</dbReference>
<proteinExistence type="predicted"/>
<evidence type="ECO:0000313" key="1">
    <source>
        <dbReference type="EMBL" id="MEJ8671872.1"/>
    </source>
</evidence>
<organism evidence="1 2">
    <name type="scientific">Streptomyces machairae</name>
    <dbReference type="NCBI Taxonomy" id="3134109"/>
    <lineage>
        <taxon>Bacteria</taxon>
        <taxon>Bacillati</taxon>
        <taxon>Actinomycetota</taxon>
        <taxon>Actinomycetes</taxon>
        <taxon>Kitasatosporales</taxon>
        <taxon>Streptomycetaceae</taxon>
        <taxon>Streptomyces</taxon>
    </lineage>
</organism>
<accession>A0ABU8UTD4</accession>
<dbReference type="Proteomes" id="UP001376459">
    <property type="component" value="Unassembled WGS sequence"/>
</dbReference>
<reference evidence="1 2" key="1">
    <citation type="submission" date="2024-03" db="EMBL/GenBank/DDBJ databases">
        <title>Novel Streptomyces species of biotechnological and ecological value are a feature of Machair soil.</title>
        <authorList>
            <person name="Prole J.R."/>
            <person name="Goodfellow M."/>
            <person name="Allenby N."/>
            <person name="Ward A.C."/>
        </authorList>
    </citation>
    <scope>NUCLEOTIDE SEQUENCE [LARGE SCALE GENOMIC DNA]</scope>
    <source>
        <strain evidence="1 2">MS1.AVA.1</strain>
    </source>
</reference>
<gene>
    <name evidence="1" type="ORF">WKI71_36570</name>
</gene>
<protein>
    <submittedName>
        <fullName evidence="1">Phage portal protein</fullName>
    </submittedName>
</protein>
<sequence length="749" mass="80869">MGRSFIGSLSNAAAGLRNRTPVPYVSGRSNISIPWRQPTGAEAQMRAMGTVGTLFAIVNRTSNATALVNWRLYRKSTTGLPEDRVEVPQHAVLDLWDKPNKFFTRQELVETLQQHIDLTGEGWLVIARNSRSPIPLELWPVRPDRISPVPHPTDFISGYMYTGPDGREIALRVEDVIQIRMPNPLDPYRGMGPVQSVLTEIDASRYSAEWNRNFFLNSAEPGGIIEVPNGLSDPEFDQLRERWNDQHKGVANAHRVAILEHGKWIDRKLTQRDMQFAELRAVSRDVIREAFGAPAFVLGEVGDVNRATAEASKVLFAEQLTVPRLERFKQALNNDLLPLYGPDAVRTLEFDYDDPVPPDAAARNAELKAKAEAAKLYVDMGFEPTSVADALGLPEMEVVAAAGGDGLATPQQLGDTIQSIYLGVDTVITWEEAREILDRAGAGLDLSVKPPATIRRFSRGGGSGADDDGAPAAPVPAARLDLHHHVPFAPAPRHLPSYNTVLARPRPLPRAAADSGALDAVRERHEEALAALLEAWEPLAEAQAEELAGQIEAAVDAGDAEALASLTVDSDAAARVLRSALADMAETAAQQMADEAADQGVSLRPPKVDKGLRNAFGSELIEIAAATAGLLSADIAASAGREALRLFVPGVTGSEVARQVGGFLRGLKNWFRRDQLGGALHRAQNTGRVATLQAAPTARYFASEKNDANRCDPCKDIDGTEFEDLDAVRAVYGRAATSTARAASAAAAR</sequence>
<comment type="caution">
    <text evidence="1">The sequence shown here is derived from an EMBL/GenBank/DDBJ whole genome shotgun (WGS) entry which is preliminary data.</text>
</comment>
<dbReference type="EMBL" id="JBBKAK010000001">
    <property type="protein sequence ID" value="MEJ8671872.1"/>
    <property type="molecule type" value="Genomic_DNA"/>
</dbReference>
<name>A0ABU8UTD4_9ACTN</name>
<dbReference type="Pfam" id="PF04860">
    <property type="entry name" value="Phage_portal"/>
    <property type="match status" value="1"/>
</dbReference>